<reference evidence="10 11" key="1">
    <citation type="journal article" date="2020" name="Mol. Plant">
        <title>The Chromosome-Based Rubber Tree Genome Provides New Insights into Spurge Genome Evolution and Rubber Biosynthesis.</title>
        <authorList>
            <person name="Liu J."/>
            <person name="Shi C."/>
            <person name="Shi C.C."/>
            <person name="Li W."/>
            <person name="Zhang Q.J."/>
            <person name="Zhang Y."/>
            <person name="Li K."/>
            <person name="Lu H.F."/>
            <person name="Shi C."/>
            <person name="Zhu S.T."/>
            <person name="Xiao Z.Y."/>
            <person name="Nan H."/>
            <person name="Yue Y."/>
            <person name="Zhu X.G."/>
            <person name="Wu Y."/>
            <person name="Hong X.N."/>
            <person name="Fan G.Y."/>
            <person name="Tong Y."/>
            <person name="Zhang D."/>
            <person name="Mao C.L."/>
            <person name="Liu Y.L."/>
            <person name="Hao S.J."/>
            <person name="Liu W.Q."/>
            <person name="Lv M.Q."/>
            <person name="Zhang H.B."/>
            <person name="Liu Y."/>
            <person name="Hu-Tang G.R."/>
            <person name="Wang J.P."/>
            <person name="Wang J.H."/>
            <person name="Sun Y.H."/>
            <person name="Ni S.B."/>
            <person name="Chen W.B."/>
            <person name="Zhang X.C."/>
            <person name="Jiao Y.N."/>
            <person name="Eichler E.E."/>
            <person name="Li G.H."/>
            <person name="Liu X."/>
            <person name="Gao L.Z."/>
        </authorList>
    </citation>
    <scope>NUCLEOTIDE SEQUENCE [LARGE SCALE GENOMIC DNA]</scope>
    <source>
        <strain evidence="11">cv. GT1</strain>
        <tissue evidence="10">Leaf</tissue>
    </source>
</reference>
<dbReference type="GO" id="GO:0050793">
    <property type="term" value="P:regulation of developmental process"/>
    <property type="evidence" value="ECO:0007669"/>
    <property type="project" value="InterPro"/>
</dbReference>
<evidence type="ECO:0000256" key="4">
    <source>
        <dbReference type="ARBA" id="ARBA00022941"/>
    </source>
</evidence>
<dbReference type="FunFam" id="1.20.1280.50:FF:000067">
    <property type="entry name" value="F-box protein GID2"/>
    <property type="match status" value="1"/>
</dbReference>
<evidence type="ECO:0000256" key="5">
    <source>
        <dbReference type="ARBA" id="ARBA00023242"/>
    </source>
</evidence>
<proteinExistence type="predicted"/>
<feature type="transmembrane region" description="Helical" evidence="8">
    <location>
        <begin position="162"/>
        <end position="185"/>
    </location>
</feature>
<dbReference type="PANTHER" id="PTHR34663">
    <property type="entry name" value="OS06G0637400 PROTEIN"/>
    <property type="match status" value="1"/>
</dbReference>
<dbReference type="InterPro" id="IPR036047">
    <property type="entry name" value="F-box-like_dom_sf"/>
</dbReference>
<dbReference type="SUPFAM" id="SSF81383">
    <property type="entry name" value="F-box domain"/>
    <property type="match status" value="1"/>
</dbReference>
<organism evidence="10 11">
    <name type="scientific">Hevea brasiliensis</name>
    <name type="common">Para rubber tree</name>
    <name type="synonym">Siphonia brasiliensis</name>
    <dbReference type="NCBI Taxonomy" id="3981"/>
    <lineage>
        <taxon>Eukaryota</taxon>
        <taxon>Viridiplantae</taxon>
        <taxon>Streptophyta</taxon>
        <taxon>Embryophyta</taxon>
        <taxon>Tracheophyta</taxon>
        <taxon>Spermatophyta</taxon>
        <taxon>Magnoliopsida</taxon>
        <taxon>eudicotyledons</taxon>
        <taxon>Gunneridae</taxon>
        <taxon>Pentapetalae</taxon>
        <taxon>rosids</taxon>
        <taxon>fabids</taxon>
        <taxon>Malpighiales</taxon>
        <taxon>Euphorbiaceae</taxon>
        <taxon>Crotonoideae</taxon>
        <taxon>Micrandreae</taxon>
        <taxon>Hevea</taxon>
    </lineage>
</organism>
<dbReference type="PANTHER" id="PTHR34663:SF11">
    <property type="entry name" value="DERMOKINE-LIKE"/>
    <property type="match status" value="1"/>
</dbReference>
<keyword evidence="3" id="KW-0833">Ubl conjugation pathway</keyword>
<dbReference type="Gene3D" id="1.20.1280.50">
    <property type="match status" value="1"/>
</dbReference>
<protein>
    <recommendedName>
        <fullName evidence="6">F-box protein GID2</fullName>
    </recommendedName>
</protein>
<feature type="domain" description="F-box" evidence="9">
    <location>
        <begin position="48"/>
        <end position="87"/>
    </location>
</feature>
<dbReference type="GO" id="GO:0005634">
    <property type="term" value="C:nucleus"/>
    <property type="evidence" value="ECO:0007669"/>
    <property type="project" value="UniProtKB-SubCell"/>
</dbReference>
<comment type="pathway">
    <text evidence="2">Protein modification; protein ubiquitination.</text>
</comment>
<dbReference type="GO" id="GO:0009740">
    <property type="term" value="P:gibberellic acid mediated signaling pathway"/>
    <property type="evidence" value="ECO:0007669"/>
    <property type="project" value="UniProtKB-KW"/>
</dbReference>
<evidence type="ECO:0000259" key="9">
    <source>
        <dbReference type="Pfam" id="PF00646"/>
    </source>
</evidence>
<keyword evidence="5" id="KW-0539">Nucleus</keyword>
<comment type="subcellular location">
    <subcellularLocation>
        <location evidence="1">Nucleus</location>
    </subcellularLocation>
</comment>
<accession>A0A6A6M7P4</accession>
<comment type="caution">
    <text evidence="10">The sequence shown here is derived from an EMBL/GenBank/DDBJ whole genome shotgun (WGS) entry which is preliminary data.</text>
</comment>
<feature type="compositionally biased region" description="Polar residues" evidence="7">
    <location>
        <begin position="1"/>
        <end position="14"/>
    </location>
</feature>
<keyword evidence="8" id="KW-0472">Membrane</keyword>
<feature type="region of interest" description="Disordered" evidence="7">
    <location>
        <begin position="1"/>
        <end position="35"/>
    </location>
</feature>
<keyword evidence="11" id="KW-1185">Reference proteome</keyword>
<evidence type="ECO:0000256" key="2">
    <source>
        <dbReference type="ARBA" id="ARBA00004906"/>
    </source>
</evidence>
<evidence type="ECO:0000256" key="6">
    <source>
        <dbReference type="ARBA" id="ARBA00069742"/>
    </source>
</evidence>
<dbReference type="Pfam" id="PF00646">
    <property type="entry name" value="F-box"/>
    <property type="match status" value="1"/>
</dbReference>
<feature type="region of interest" description="Disordered" evidence="7">
    <location>
        <begin position="414"/>
        <end position="461"/>
    </location>
</feature>
<gene>
    <name evidence="10" type="ORF">GH714_004930</name>
</gene>
<dbReference type="CDD" id="cd22151">
    <property type="entry name" value="F-box_AtGID2-like"/>
    <property type="match status" value="1"/>
</dbReference>
<evidence type="ECO:0000256" key="8">
    <source>
        <dbReference type="SAM" id="Phobius"/>
    </source>
</evidence>
<sequence>MKRSLDTQTQNNAAPVTGDDVKTKKIKHRQEEEEKIEDGLNTGTGFVNLDENLLFEVFKHVDARTLGRAACVSKQCHRTAQDERLWELICTRHSANIGCGNQQLRSVVLALGGFRRLHSQYLLPLSKPQSSSTASSSSSSSWSPFPAMIGSKPQATWGRTRLLAKLMSNLVMVTGIVSIVIFLALEVKNFVYECEERRGREFCAEIRKGLVEDFIGGIGTIGGGKKARPLYVAKSNGFGNKEAEVFFKGLHIKNGGPSPGGKGHKYNNALSLGGIKNSGPSTPGQGHYYTTSTQTLGGIKNSGPSTPGQGHHYTTSTPQILGGIKFSGPSTPGQGHYYTASTSRALGGIKHTGPSTPGQGHYYITRAPRTLEGMKHSGPSTPGQGHYYTTINPRTLGGIKHSGPSTPGQGHYYTTSNPRTFGGIKRSGPSTPGQGHYYATSNPPTPGRMKRSALSVGGSKN</sequence>
<name>A0A6A6M7P4_HEVBR</name>
<keyword evidence="8" id="KW-0812">Transmembrane</keyword>
<evidence type="ECO:0000313" key="11">
    <source>
        <dbReference type="Proteomes" id="UP000467840"/>
    </source>
</evidence>
<evidence type="ECO:0000256" key="1">
    <source>
        <dbReference type="ARBA" id="ARBA00004123"/>
    </source>
</evidence>
<dbReference type="GO" id="GO:0019005">
    <property type="term" value="C:SCF ubiquitin ligase complex"/>
    <property type="evidence" value="ECO:0007669"/>
    <property type="project" value="UniProtKB-ARBA"/>
</dbReference>
<dbReference type="InterPro" id="IPR044700">
    <property type="entry name" value="PIP2/PIPL1"/>
</dbReference>
<keyword evidence="8" id="KW-1133">Transmembrane helix</keyword>
<dbReference type="EMBL" id="JAAGAX010000006">
    <property type="protein sequence ID" value="KAF2309751.1"/>
    <property type="molecule type" value="Genomic_DNA"/>
</dbReference>
<dbReference type="Proteomes" id="UP000467840">
    <property type="component" value="Chromosome 14"/>
</dbReference>
<evidence type="ECO:0000256" key="3">
    <source>
        <dbReference type="ARBA" id="ARBA00022786"/>
    </source>
</evidence>
<dbReference type="GO" id="GO:0045087">
    <property type="term" value="P:innate immune response"/>
    <property type="evidence" value="ECO:0007669"/>
    <property type="project" value="InterPro"/>
</dbReference>
<evidence type="ECO:0000313" key="10">
    <source>
        <dbReference type="EMBL" id="KAF2309751.1"/>
    </source>
</evidence>
<feature type="compositionally biased region" description="Low complexity" evidence="7">
    <location>
        <begin position="130"/>
        <end position="143"/>
    </location>
</feature>
<dbReference type="InterPro" id="IPR001810">
    <property type="entry name" value="F-box_dom"/>
</dbReference>
<dbReference type="AlphaFoldDB" id="A0A6A6M7P4"/>
<feature type="region of interest" description="Disordered" evidence="7">
    <location>
        <begin position="126"/>
        <end position="145"/>
    </location>
</feature>
<evidence type="ECO:0000256" key="7">
    <source>
        <dbReference type="SAM" id="MobiDB-lite"/>
    </source>
</evidence>
<keyword evidence="4" id="KW-0939">Gibberellin signaling pathway</keyword>